<evidence type="ECO:0000313" key="9">
    <source>
        <dbReference type="Proteomes" id="UP000822476"/>
    </source>
</evidence>
<dbReference type="GO" id="GO:0005524">
    <property type="term" value="F:ATP binding"/>
    <property type="evidence" value="ECO:0007669"/>
    <property type="project" value="UniProtKB-KW"/>
</dbReference>
<dbReference type="Gene3D" id="1.20.272.10">
    <property type="match status" value="1"/>
</dbReference>
<dbReference type="GO" id="GO:0005634">
    <property type="term" value="C:nucleus"/>
    <property type="evidence" value="ECO:0007669"/>
    <property type="project" value="UniProtKB-SubCell"/>
</dbReference>
<keyword evidence="9" id="KW-1185">Reference proteome</keyword>
<dbReference type="FunFam" id="1.20.272.10:FF:000011">
    <property type="entry name" value="Replication factor C subunit 2"/>
    <property type="match status" value="1"/>
</dbReference>
<sequence>MLQSVCQLWNSSAQVNGAQISKEQLDDVAAVVPNEMILGLMEAAQSGRFDDLQAQIKTILLEGHSAHQTIYQLHSLTIESDSLADKRKALLLEIFALADSRLMDGADEYLQLLYVGGGLMRAFA</sequence>
<evidence type="ECO:0000256" key="5">
    <source>
        <dbReference type="ARBA" id="ARBA00022840"/>
    </source>
</evidence>
<dbReference type="Pfam" id="PF08542">
    <property type="entry name" value="Rep_fac_C"/>
    <property type="match status" value="1"/>
</dbReference>
<accession>A0A8S9YMB6</accession>
<proteinExistence type="inferred from homology"/>
<gene>
    <name evidence="8" type="ORF">EG68_10907</name>
</gene>
<evidence type="ECO:0000256" key="6">
    <source>
        <dbReference type="ARBA" id="ARBA00023242"/>
    </source>
</evidence>
<dbReference type="InterPro" id="IPR008921">
    <property type="entry name" value="DNA_pol3_clamp-load_cplx_C"/>
</dbReference>
<evidence type="ECO:0000256" key="3">
    <source>
        <dbReference type="ARBA" id="ARBA00022705"/>
    </source>
</evidence>
<feature type="domain" description="Replication factor C C-terminal" evidence="7">
    <location>
        <begin position="33"/>
        <end position="113"/>
    </location>
</feature>
<comment type="caution">
    <text evidence="8">The sequence shown here is derived from an EMBL/GenBank/DDBJ whole genome shotgun (WGS) entry which is preliminary data.</text>
</comment>
<evidence type="ECO:0000259" key="7">
    <source>
        <dbReference type="Pfam" id="PF08542"/>
    </source>
</evidence>
<dbReference type="Proteomes" id="UP000822476">
    <property type="component" value="Unassembled WGS sequence"/>
</dbReference>
<evidence type="ECO:0000313" key="8">
    <source>
        <dbReference type="EMBL" id="KAF7248433.1"/>
    </source>
</evidence>
<reference evidence="8" key="1">
    <citation type="submission" date="2019-07" db="EMBL/GenBank/DDBJ databases">
        <title>Annotation for the trematode Paragonimus miyazaki's.</title>
        <authorList>
            <person name="Choi Y.-J."/>
        </authorList>
    </citation>
    <scope>NUCLEOTIDE SEQUENCE</scope>
    <source>
        <strain evidence="8">Japan</strain>
    </source>
</reference>
<dbReference type="InterPro" id="IPR013748">
    <property type="entry name" value="Rep_factorC_C"/>
</dbReference>
<dbReference type="EMBL" id="JTDE01005612">
    <property type="protein sequence ID" value="KAF7248433.1"/>
    <property type="molecule type" value="Genomic_DNA"/>
</dbReference>
<comment type="similarity">
    <text evidence="2">Belongs to the activator 1 small subunits family.</text>
</comment>
<evidence type="ECO:0000256" key="2">
    <source>
        <dbReference type="ARBA" id="ARBA00005378"/>
    </source>
</evidence>
<keyword evidence="3" id="KW-0235">DNA replication</keyword>
<dbReference type="OrthoDB" id="10249205at2759"/>
<keyword evidence="5" id="KW-0067">ATP-binding</keyword>
<keyword evidence="4" id="KW-0547">Nucleotide-binding</keyword>
<dbReference type="SUPFAM" id="SSF48019">
    <property type="entry name" value="post-AAA+ oligomerization domain-like"/>
    <property type="match status" value="1"/>
</dbReference>
<organism evidence="8 9">
    <name type="scientific">Paragonimus skrjabini miyazakii</name>
    <dbReference type="NCBI Taxonomy" id="59628"/>
    <lineage>
        <taxon>Eukaryota</taxon>
        <taxon>Metazoa</taxon>
        <taxon>Spiralia</taxon>
        <taxon>Lophotrochozoa</taxon>
        <taxon>Platyhelminthes</taxon>
        <taxon>Trematoda</taxon>
        <taxon>Digenea</taxon>
        <taxon>Plagiorchiida</taxon>
        <taxon>Troglotremata</taxon>
        <taxon>Troglotrematidae</taxon>
        <taxon>Paragonimus</taxon>
    </lineage>
</organism>
<dbReference type="AlphaFoldDB" id="A0A8S9YMB6"/>
<name>A0A8S9YMB6_9TREM</name>
<evidence type="ECO:0000256" key="1">
    <source>
        <dbReference type="ARBA" id="ARBA00004123"/>
    </source>
</evidence>
<dbReference type="GO" id="GO:0003677">
    <property type="term" value="F:DNA binding"/>
    <property type="evidence" value="ECO:0007669"/>
    <property type="project" value="InterPro"/>
</dbReference>
<protein>
    <recommendedName>
        <fullName evidence="7">Replication factor C C-terminal domain-containing protein</fullName>
    </recommendedName>
</protein>
<keyword evidence="6" id="KW-0539">Nucleus</keyword>
<evidence type="ECO:0000256" key="4">
    <source>
        <dbReference type="ARBA" id="ARBA00022741"/>
    </source>
</evidence>
<comment type="subcellular location">
    <subcellularLocation>
        <location evidence="1">Nucleus</location>
    </subcellularLocation>
</comment>
<dbReference type="GO" id="GO:0006260">
    <property type="term" value="P:DNA replication"/>
    <property type="evidence" value="ECO:0007669"/>
    <property type="project" value="UniProtKB-KW"/>
</dbReference>